<organism evidence="1">
    <name type="scientific">marine sediment metagenome</name>
    <dbReference type="NCBI Taxonomy" id="412755"/>
    <lineage>
        <taxon>unclassified sequences</taxon>
        <taxon>metagenomes</taxon>
        <taxon>ecological metagenomes</taxon>
    </lineage>
</organism>
<evidence type="ECO:0008006" key="2">
    <source>
        <dbReference type="Google" id="ProtNLM"/>
    </source>
</evidence>
<dbReference type="AlphaFoldDB" id="X1DFX9"/>
<dbReference type="EMBL" id="BARU01000347">
    <property type="protein sequence ID" value="GAH19751.1"/>
    <property type="molecule type" value="Genomic_DNA"/>
</dbReference>
<gene>
    <name evidence="1" type="ORF">S03H2_01233</name>
</gene>
<evidence type="ECO:0000313" key="1">
    <source>
        <dbReference type="EMBL" id="GAH19751.1"/>
    </source>
</evidence>
<accession>X1DFX9</accession>
<comment type="caution">
    <text evidence="1">The sequence shown here is derived from an EMBL/GenBank/DDBJ whole genome shotgun (WGS) entry which is preliminary data.</text>
</comment>
<protein>
    <recommendedName>
        <fullName evidence="2">PIN domain-containing protein</fullName>
    </recommendedName>
</protein>
<feature type="non-terminal residue" evidence="1">
    <location>
        <position position="42"/>
    </location>
</feature>
<reference evidence="1" key="1">
    <citation type="journal article" date="2014" name="Front. Microbiol.">
        <title>High frequency of phylogenetically diverse reductive dehalogenase-homologous genes in deep subseafloor sedimentary metagenomes.</title>
        <authorList>
            <person name="Kawai M."/>
            <person name="Futagami T."/>
            <person name="Toyoda A."/>
            <person name="Takaki Y."/>
            <person name="Nishi S."/>
            <person name="Hori S."/>
            <person name="Arai W."/>
            <person name="Tsubouchi T."/>
            <person name="Morono Y."/>
            <person name="Uchiyama I."/>
            <person name="Ito T."/>
            <person name="Fujiyama A."/>
            <person name="Inagaki F."/>
            <person name="Takami H."/>
        </authorList>
    </citation>
    <scope>NUCLEOTIDE SEQUENCE</scope>
    <source>
        <strain evidence="1">Expedition CK06-06</strain>
    </source>
</reference>
<sequence>MIYLDANIFIYAYFKAARQKLPQKIIWMKEEAKKIIQMVNDG</sequence>
<name>X1DFX9_9ZZZZ</name>
<proteinExistence type="predicted"/>